<keyword evidence="2" id="KW-1185">Reference proteome</keyword>
<sequence>MIPSPDDGVASGRLLLDIKIILLLKTIVDEIVFPILLAIAGQSAIVLPKDFLGASGRVMSEA</sequence>
<protein>
    <submittedName>
        <fullName evidence="1">Uncharacterized protein</fullName>
    </submittedName>
</protein>
<dbReference type="Proteomes" id="UP001221413">
    <property type="component" value="Unassembled WGS sequence"/>
</dbReference>
<proteinExistence type="predicted"/>
<dbReference type="EMBL" id="JAQGDS010000007">
    <property type="protein sequence ID" value="KAJ6259228.1"/>
    <property type="molecule type" value="Genomic_DNA"/>
</dbReference>
<comment type="caution">
    <text evidence="1">The sequence shown here is derived from an EMBL/GenBank/DDBJ whole genome shotgun (WGS) entry which is preliminary data.</text>
</comment>
<accession>A0AAD6IV83</accession>
<name>A0AAD6IV83_DREDA</name>
<gene>
    <name evidence="1" type="ORF">Dda_6126</name>
</gene>
<dbReference type="AlphaFoldDB" id="A0AAD6IV83"/>
<reference evidence="1" key="1">
    <citation type="submission" date="2023-01" db="EMBL/GenBank/DDBJ databases">
        <title>The chitinases involved in constricting ring structure development in the nematode-trapping fungus Drechslerella dactyloides.</title>
        <authorList>
            <person name="Wang R."/>
            <person name="Zhang L."/>
            <person name="Tang P."/>
            <person name="Li S."/>
            <person name="Liang L."/>
        </authorList>
    </citation>
    <scope>NUCLEOTIDE SEQUENCE</scope>
    <source>
        <strain evidence="1">YMF1.00031</strain>
    </source>
</reference>
<evidence type="ECO:0000313" key="2">
    <source>
        <dbReference type="Proteomes" id="UP001221413"/>
    </source>
</evidence>
<organism evidence="1 2">
    <name type="scientific">Drechslerella dactyloides</name>
    <name type="common">Nematode-trapping fungus</name>
    <name type="synonym">Arthrobotrys dactyloides</name>
    <dbReference type="NCBI Taxonomy" id="74499"/>
    <lineage>
        <taxon>Eukaryota</taxon>
        <taxon>Fungi</taxon>
        <taxon>Dikarya</taxon>
        <taxon>Ascomycota</taxon>
        <taxon>Pezizomycotina</taxon>
        <taxon>Orbiliomycetes</taxon>
        <taxon>Orbiliales</taxon>
        <taxon>Orbiliaceae</taxon>
        <taxon>Drechslerella</taxon>
    </lineage>
</organism>
<evidence type="ECO:0000313" key="1">
    <source>
        <dbReference type="EMBL" id="KAJ6259228.1"/>
    </source>
</evidence>